<keyword evidence="3" id="KW-1185">Reference proteome</keyword>
<evidence type="ECO:0000313" key="2">
    <source>
        <dbReference type="EMBL" id="AVJ49773.1"/>
    </source>
</evidence>
<keyword evidence="1" id="KW-0472">Membrane</keyword>
<feature type="transmembrane region" description="Helical" evidence="1">
    <location>
        <begin position="32"/>
        <end position="49"/>
    </location>
</feature>
<dbReference type="Proteomes" id="UP000241292">
    <property type="component" value="Segment"/>
</dbReference>
<accession>A0A2P1CEW7</accession>
<proteinExistence type="predicted"/>
<feature type="transmembrane region" description="Helical" evidence="1">
    <location>
        <begin position="55"/>
        <end position="73"/>
    </location>
</feature>
<keyword evidence="1" id="KW-1133">Transmembrane helix</keyword>
<reference evidence="2 3" key="1">
    <citation type="submission" date="2018-02" db="EMBL/GenBank/DDBJ databases">
        <authorList>
            <person name="Ashman T.L."/>
            <person name="Iles K.S."/>
            <person name="Zack K.M."/>
            <person name="Garlena R.A."/>
            <person name="Russell D.A."/>
            <person name="Pope W.H."/>
            <person name="Jacobs-Sera D."/>
            <person name="Hatfull G.F."/>
        </authorList>
    </citation>
    <scope>NUCLEOTIDE SEQUENCE [LARGE SCALE GENOMIC DNA]</scope>
</reference>
<protein>
    <submittedName>
        <fullName evidence="2">Holin</fullName>
    </submittedName>
</protein>
<dbReference type="OrthoDB" id="27113at10239"/>
<sequence>MDTITTLATVPAVIALVTLFKDLGLPSKLSPLLAVVLGVALSVLAALSLGTVANWYETVSLGVILGLSAAGLYDGARAVGGSKGDVVLVQEDPSTKL</sequence>
<dbReference type="RefSeq" id="YP_009624167.1">
    <property type="nucleotide sequence ID" value="NC_042117.1"/>
</dbReference>
<gene>
    <name evidence="2" type="primary">26</name>
    <name evidence="2" type="ORF">PBI_GOLDEN_26</name>
</gene>
<dbReference type="GeneID" id="40101007"/>
<keyword evidence="1" id="KW-0812">Transmembrane</keyword>
<dbReference type="EMBL" id="MG925343">
    <property type="protein sequence ID" value="AVJ49773.1"/>
    <property type="molecule type" value="Genomic_DNA"/>
</dbReference>
<organism evidence="2 3">
    <name type="scientific">Microbacterium phage Golden</name>
    <dbReference type="NCBI Taxonomy" id="2099624"/>
    <lineage>
        <taxon>Viruses</taxon>
        <taxon>Duplodnaviria</taxon>
        <taxon>Heunggongvirae</taxon>
        <taxon>Uroviricota</taxon>
        <taxon>Caudoviricetes</taxon>
        <taxon>Kojivirus</taxon>
        <taxon>Kojivirus golden</taxon>
    </lineage>
</organism>
<evidence type="ECO:0000313" key="3">
    <source>
        <dbReference type="Proteomes" id="UP000241292"/>
    </source>
</evidence>
<name>A0A2P1CEW7_9CAUD</name>
<evidence type="ECO:0000256" key="1">
    <source>
        <dbReference type="SAM" id="Phobius"/>
    </source>
</evidence>
<dbReference type="KEGG" id="vg:40101007"/>